<evidence type="ECO:0000313" key="1">
    <source>
        <dbReference type="EMBL" id="AGI70170.1"/>
    </source>
</evidence>
<protein>
    <submittedName>
        <fullName evidence="1">Uncharacterized protein</fullName>
    </submittedName>
</protein>
<name>M9RK05_9RHOB</name>
<gene>
    <name evidence="1" type="ORF">OAN307_c48250</name>
</gene>
<dbReference type="RefSeq" id="WP_015502055.1">
    <property type="nucleotide sequence ID" value="NC_020911.1"/>
</dbReference>
<sequence length="54" mass="6352">MLTILADAMFTATLTKRGSGIPEHLKSHADRYVPNHERNRMQARFSHNPYRDLW</sequence>
<dbReference type="KEGG" id="oat:OAN307_c48250"/>
<dbReference type="Proteomes" id="UP000005307">
    <property type="component" value="Chromosome"/>
</dbReference>
<dbReference type="EMBL" id="CP003740">
    <property type="protein sequence ID" value="AGI70170.1"/>
    <property type="molecule type" value="Genomic_DNA"/>
</dbReference>
<reference evidence="1 2" key="1">
    <citation type="journal article" date="2013" name="PLoS ONE">
        <title>Poles Apart: Arctic and Antarctic Octadecabacter strains Share High Genome Plasticity and a New Type of Xanthorhodopsin.</title>
        <authorList>
            <person name="Vollmers J."/>
            <person name="Voget S."/>
            <person name="Dietrich S."/>
            <person name="Gollnow K."/>
            <person name="Smits M."/>
            <person name="Meyer K."/>
            <person name="Brinkhoff T."/>
            <person name="Simon M."/>
            <person name="Daniel R."/>
        </authorList>
    </citation>
    <scope>NUCLEOTIDE SEQUENCE [LARGE SCALE GENOMIC DNA]</scope>
    <source>
        <strain evidence="1 2">307</strain>
    </source>
</reference>
<accession>M9RK05</accession>
<keyword evidence="2" id="KW-1185">Reference proteome</keyword>
<dbReference type="HOGENOM" id="CLU_3045943_0_0_5"/>
<evidence type="ECO:0000313" key="2">
    <source>
        <dbReference type="Proteomes" id="UP000005307"/>
    </source>
</evidence>
<proteinExistence type="predicted"/>
<dbReference type="AlphaFoldDB" id="M9RK05"/>
<organism evidence="1 2">
    <name type="scientific">Octadecabacter antarcticus 307</name>
    <dbReference type="NCBI Taxonomy" id="391626"/>
    <lineage>
        <taxon>Bacteria</taxon>
        <taxon>Pseudomonadati</taxon>
        <taxon>Pseudomonadota</taxon>
        <taxon>Alphaproteobacteria</taxon>
        <taxon>Rhodobacterales</taxon>
        <taxon>Roseobacteraceae</taxon>
        <taxon>Octadecabacter</taxon>
    </lineage>
</organism>